<dbReference type="EMBL" id="UETB01000001">
    <property type="protein sequence ID" value="SSA36513.1"/>
    <property type="molecule type" value="Genomic_DNA"/>
</dbReference>
<dbReference type="Gene3D" id="3.40.50.1820">
    <property type="entry name" value="alpha/beta hydrolase"/>
    <property type="match status" value="1"/>
</dbReference>
<dbReference type="AlphaFoldDB" id="A0A2Y9C2Q8"/>
<accession>A0A2Y9C2Q8</accession>
<protein>
    <recommendedName>
        <fullName evidence="1">AB hydrolase-1 domain-containing protein</fullName>
    </recommendedName>
</protein>
<dbReference type="Proteomes" id="UP000250222">
    <property type="component" value="Unassembled WGS sequence"/>
</dbReference>
<feature type="domain" description="AB hydrolase-1" evidence="1">
    <location>
        <begin position="10"/>
        <end position="80"/>
    </location>
</feature>
<dbReference type="SUPFAM" id="SSF53474">
    <property type="entry name" value="alpha/beta-Hydrolases"/>
    <property type="match status" value="1"/>
</dbReference>
<dbReference type="InterPro" id="IPR029058">
    <property type="entry name" value="AB_hydrolase_fold"/>
</dbReference>
<reference evidence="2 3" key="1">
    <citation type="submission" date="2016-10" db="EMBL/GenBank/DDBJ databases">
        <authorList>
            <person name="Cai Z."/>
        </authorList>
    </citation>
    <scope>NUCLEOTIDE SEQUENCE [LARGE SCALE GENOMIC DNA]</scope>
    <source>
        <strain evidence="2 3">CGMCC 1.10826</strain>
    </source>
</reference>
<gene>
    <name evidence="2" type="ORF">SAMN05216184_101176</name>
</gene>
<dbReference type="GO" id="GO:0003824">
    <property type="term" value="F:catalytic activity"/>
    <property type="evidence" value="ECO:0007669"/>
    <property type="project" value="UniProtKB-ARBA"/>
</dbReference>
<evidence type="ECO:0000313" key="2">
    <source>
        <dbReference type="EMBL" id="SSA36513.1"/>
    </source>
</evidence>
<dbReference type="Pfam" id="PF12697">
    <property type="entry name" value="Abhydrolase_6"/>
    <property type="match status" value="1"/>
</dbReference>
<sequence length="91" mass="9496">MLHVLAAIASARSTSRSAQAWIRATRAAWRTIPSWALITTQDLAVPGDSVRFMAERAGSHATEIDASHAVSVSGPAAVADIIDAAARATSR</sequence>
<dbReference type="InterPro" id="IPR000073">
    <property type="entry name" value="AB_hydrolase_1"/>
</dbReference>
<dbReference type="PANTHER" id="PTHR37017:SF11">
    <property type="entry name" value="ESTERASE_LIPASE_THIOESTERASE DOMAIN-CONTAINING PROTEIN"/>
    <property type="match status" value="1"/>
</dbReference>
<evidence type="ECO:0000313" key="3">
    <source>
        <dbReference type="Proteomes" id="UP000250222"/>
    </source>
</evidence>
<dbReference type="PANTHER" id="PTHR37017">
    <property type="entry name" value="AB HYDROLASE-1 DOMAIN-CONTAINING PROTEIN-RELATED"/>
    <property type="match status" value="1"/>
</dbReference>
<evidence type="ECO:0000259" key="1">
    <source>
        <dbReference type="Pfam" id="PF12697"/>
    </source>
</evidence>
<name>A0A2Y9C2Q8_9MICO</name>
<proteinExistence type="predicted"/>
<dbReference type="InterPro" id="IPR052897">
    <property type="entry name" value="Sec-Metab_Biosynth_Hydrolase"/>
</dbReference>
<keyword evidence="3" id="KW-1185">Reference proteome</keyword>
<organism evidence="2 3">
    <name type="scientific">Georgenia satyanarayanai</name>
    <dbReference type="NCBI Taxonomy" id="860221"/>
    <lineage>
        <taxon>Bacteria</taxon>
        <taxon>Bacillati</taxon>
        <taxon>Actinomycetota</taxon>
        <taxon>Actinomycetes</taxon>
        <taxon>Micrococcales</taxon>
        <taxon>Bogoriellaceae</taxon>
        <taxon>Georgenia</taxon>
    </lineage>
</organism>